<sequence length="114" mass="13645">MPNLNGSNWVRQVPKFTHSQVEALKLLSLGSIDSQLENLENHGEWRFDFKPLNNKPLSDILYTLATGEYDLDIDEHEQYLMNMVDHWHTRDTLLYYEMKKVLEEYRLFQKQAEE</sequence>
<reference evidence="1 2" key="1">
    <citation type="submission" date="2013-02" db="EMBL/GenBank/DDBJ databases">
        <title>phiNIT1 genome sequensing.</title>
        <authorList>
            <person name="Ozaki T."/>
            <person name="Kaneko J."/>
        </authorList>
    </citation>
    <scope>NUCLEOTIDE SEQUENCE [LARGE SCALE GENOMIC DNA]</scope>
    <source>
        <strain evidence="1">PhiNIT1</strain>
    </source>
</reference>
<accession>S6BV63</accession>
<gene>
    <name evidence="1" type="primary">orf114a</name>
</gene>
<name>S6BV63_9CAUD</name>
<dbReference type="Proteomes" id="UP000014701">
    <property type="component" value="Segment"/>
</dbReference>
<evidence type="ECO:0000313" key="1">
    <source>
        <dbReference type="EMBL" id="BAN59685.1"/>
    </source>
</evidence>
<evidence type="ECO:0000313" key="2">
    <source>
        <dbReference type="Proteomes" id="UP000014701"/>
    </source>
</evidence>
<protein>
    <submittedName>
        <fullName evidence="1">Uncharacterized protein</fullName>
    </submittedName>
</protein>
<organism evidence="1 2">
    <name type="scientific">Bacillus phage phiNIT1</name>
    <dbReference type="NCBI Taxonomy" id="207656"/>
    <lineage>
        <taxon>Viruses</taxon>
        <taxon>Duplodnaviria</taxon>
        <taxon>Heunggongvirae</taxon>
        <taxon>Uroviricota</taxon>
        <taxon>Caudoviricetes</taxon>
        <taxon>Herelleviridae</taxon>
        <taxon>Bastillevirinae</taxon>
        <taxon>Nitunavirus</taxon>
        <taxon>Nitunavirus NIT1</taxon>
    </lineage>
</organism>
<dbReference type="EMBL" id="AP013029">
    <property type="protein sequence ID" value="BAN59685.1"/>
    <property type="molecule type" value="Genomic_DNA"/>
</dbReference>
<dbReference type="KEGG" id="vg:16511515"/>
<proteinExistence type="predicted"/>
<keyword evidence="2" id="KW-1185">Reference proteome</keyword>
<dbReference type="RefSeq" id="YP_008318453.1">
    <property type="nucleotide sequence ID" value="NC_021856.1"/>
</dbReference>
<dbReference type="OrthoDB" id="29181at10239"/>
<dbReference type="GeneID" id="16511515"/>